<proteinExistence type="predicted"/>
<reference evidence="3 4" key="1">
    <citation type="submission" date="2017-11" db="EMBL/GenBank/DDBJ databases">
        <title>Genome-resolved metagenomics identifies genetic mobility, metabolic interactions, and unexpected diversity in perchlorate-reducing communities.</title>
        <authorList>
            <person name="Barnum T.P."/>
            <person name="Figueroa I.A."/>
            <person name="Carlstrom C.I."/>
            <person name="Lucas L.N."/>
            <person name="Engelbrektson A.L."/>
            <person name="Coates J.D."/>
        </authorList>
    </citation>
    <scope>NUCLEOTIDE SEQUENCE [LARGE SCALE GENOMIC DNA]</scope>
    <source>
        <strain evidence="3">BM301</strain>
    </source>
</reference>
<accession>A0A2N6CXV6</accession>
<evidence type="ECO:0000256" key="1">
    <source>
        <dbReference type="SAM" id="SignalP"/>
    </source>
</evidence>
<dbReference type="AlphaFoldDB" id="A0A2N6CXV6"/>
<protein>
    <recommendedName>
        <fullName evidence="2">DUF4136 domain-containing protein</fullName>
    </recommendedName>
</protein>
<dbReference type="RefSeq" id="WP_273438490.1">
    <property type="nucleotide sequence ID" value="NZ_PKUN01000008.1"/>
</dbReference>
<keyword evidence="1" id="KW-0732">Signal</keyword>
<evidence type="ECO:0000313" key="4">
    <source>
        <dbReference type="Proteomes" id="UP000235015"/>
    </source>
</evidence>
<dbReference type="PROSITE" id="PS51257">
    <property type="entry name" value="PROKAR_LIPOPROTEIN"/>
    <property type="match status" value="1"/>
</dbReference>
<organism evidence="3 4">
    <name type="scientific">Sedimenticola selenatireducens</name>
    <dbReference type="NCBI Taxonomy" id="191960"/>
    <lineage>
        <taxon>Bacteria</taxon>
        <taxon>Pseudomonadati</taxon>
        <taxon>Pseudomonadota</taxon>
        <taxon>Gammaproteobacteria</taxon>
        <taxon>Chromatiales</taxon>
        <taxon>Sedimenticolaceae</taxon>
        <taxon>Sedimenticola</taxon>
    </lineage>
</organism>
<feature type="chain" id="PRO_5014769360" description="DUF4136 domain-containing protein" evidence="1">
    <location>
        <begin position="20"/>
        <end position="217"/>
    </location>
</feature>
<name>A0A2N6CXV6_9GAMM</name>
<feature type="domain" description="DUF4136" evidence="2">
    <location>
        <begin position="44"/>
        <end position="201"/>
    </location>
</feature>
<evidence type="ECO:0000259" key="2">
    <source>
        <dbReference type="Pfam" id="PF13590"/>
    </source>
</evidence>
<dbReference type="Proteomes" id="UP000235015">
    <property type="component" value="Unassembled WGS sequence"/>
</dbReference>
<feature type="signal peptide" evidence="1">
    <location>
        <begin position="1"/>
        <end position="19"/>
    </location>
</feature>
<evidence type="ECO:0000313" key="3">
    <source>
        <dbReference type="EMBL" id="PLX62146.1"/>
    </source>
</evidence>
<comment type="caution">
    <text evidence="3">The sequence shown here is derived from an EMBL/GenBank/DDBJ whole genome shotgun (WGS) entry which is preliminary data.</text>
</comment>
<dbReference type="Pfam" id="PF13590">
    <property type="entry name" value="DUF4136"/>
    <property type="match status" value="1"/>
</dbReference>
<dbReference type="InterPro" id="IPR025411">
    <property type="entry name" value="DUF4136"/>
</dbReference>
<gene>
    <name evidence="3" type="ORF">C0630_06960</name>
</gene>
<dbReference type="EMBL" id="PKUN01000008">
    <property type="protein sequence ID" value="PLX62146.1"/>
    <property type="molecule type" value="Genomic_DNA"/>
</dbReference>
<sequence length="217" mass="23088">MRKLFILILCLTFLSGCMGIVRTTTTTFHGKGHEQRGSIFVAAADAQVNGSLEFSHYKQLVEEKLITIGYTLSPTAEKADFIALVAYGIDNGKTSIVSTPIFGQTGGGTTYSSGSVYGYGGSASYSGTSYTMPTYGIVGSSTSSQTEYTRAIALDIVDAKSIESGKPEKLYEMRARSTGSCSSINGVFDEILEAMFKSFPGDSGKSQTIEVPWDGSC</sequence>
<dbReference type="Gene3D" id="3.30.160.670">
    <property type="match status" value="1"/>
</dbReference>